<feature type="domain" description="Core-binding (CB)" evidence="6">
    <location>
        <begin position="5"/>
        <end position="104"/>
    </location>
</feature>
<dbReference type="InterPro" id="IPR002104">
    <property type="entry name" value="Integrase_catalytic"/>
</dbReference>
<dbReference type="Gene3D" id="1.10.150.130">
    <property type="match status" value="1"/>
</dbReference>
<evidence type="ECO:0000259" key="5">
    <source>
        <dbReference type="PROSITE" id="PS51898"/>
    </source>
</evidence>
<reference evidence="7 8" key="1">
    <citation type="submission" date="2022-09" db="EMBL/GenBank/DDBJ databases">
        <authorList>
            <person name="Han X.L."/>
            <person name="Wang Q."/>
            <person name="Lu T."/>
        </authorList>
    </citation>
    <scope>NUCLEOTIDE SEQUENCE [LARGE SCALE GENOMIC DNA]</scope>
    <source>
        <strain evidence="7 8">WQ 127069</strain>
    </source>
</reference>
<keyword evidence="8" id="KW-1185">Reference proteome</keyword>
<keyword evidence="2 4" id="KW-0238">DNA-binding</keyword>
<dbReference type="PANTHER" id="PTHR30349">
    <property type="entry name" value="PHAGE INTEGRASE-RELATED"/>
    <property type="match status" value="1"/>
</dbReference>
<gene>
    <name evidence="7" type="ORF">OB236_32310</name>
</gene>
<keyword evidence="3" id="KW-0233">DNA recombination</keyword>
<evidence type="ECO:0000256" key="4">
    <source>
        <dbReference type="PROSITE-ProRule" id="PRU01248"/>
    </source>
</evidence>
<dbReference type="InterPro" id="IPR011010">
    <property type="entry name" value="DNA_brk_join_enz"/>
</dbReference>
<organism evidence="7 8">
    <name type="scientific">Paenibacillus baimaensis</name>
    <dbReference type="NCBI Taxonomy" id="2982185"/>
    <lineage>
        <taxon>Bacteria</taxon>
        <taxon>Bacillati</taxon>
        <taxon>Bacillota</taxon>
        <taxon>Bacilli</taxon>
        <taxon>Bacillales</taxon>
        <taxon>Paenibacillaceae</taxon>
        <taxon>Paenibacillus</taxon>
    </lineage>
</organism>
<dbReference type="InterPro" id="IPR044068">
    <property type="entry name" value="CB"/>
</dbReference>
<dbReference type="PANTHER" id="PTHR30349:SF41">
    <property type="entry name" value="INTEGRASE_RECOMBINASE PROTEIN MJ0367-RELATED"/>
    <property type="match status" value="1"/>
</dbReference>
<dbReference type="InterPro" id="IPR010998">
    <property type="entry name" value="Integrase_recombinase_N"/>
</dbReference>
<feature type="domain" description="Tyr recombinase" evidence="5">
    <location>
        <begin position="126"/>
        <end position="311"/>
    </location>
</feature>
<protein>
    <submittedName>
        <fullName evidence="7">Site-specific integrase</fullName>
    </submittedName>
</protein>
<dbReference type="SUPFAM" id="SSF56349">
    <property type="entry name" value="DNA breaking-rejoining enzymes"/>
    <property type="match status" value="1"/>
</dbReference>
<dbReference type="CDD" id="cd00397">
    <property type="entry name" value="DNA_BRE_C"/>
    <property type="match status" value="1"/>
</dbReference>
<evidence type="ECO:0000313" key="8">
    <source>
        <dbReference type="Proteomes" id="UP001652445"/>
    </source>
</evidence>
<dbReference type="Proteomes" id="UP001652445">
    <property type="component" value="Unassembled WGS sequence"/>
</dbReference>
<evidence type="ECO:0000256" key="1">
    <source>
        <dbReference type="ARBA" id="ARBA00008857"/>
    </source>
</evidence>
<dbReference type="PROSITE" id="PS51898">
    <property type="entry name" value="TYR_RECOMBINASE"/>
    <property type="match status" value="1"/>
</dbReference>
<dbReference type="InterPro" id="IPR050090">
    <property type="entry name" value="Tyrosine_recombinase_XerCD"/>
</dbReference>
<dbReference type="Pfam" id="PF00589">
    <property type="entry name" value="Phage_integrase"/>
    <property type="match status" value="1"/>
</dbReference>
<dbReference type="Gene3D" id="1.10.443.10">
    <property type="entry name" value="Intergrase catalytic core"/>
    <property type="match status" value="1"/>
</dbReference>
<evidence type="ECO:0000313" key="7">
    <source>
        <dbReference type="EMBL" id="MCU6796819.1"/>
    </source>
</evidence>
<sequence>MEHILIDSDYLHLWKRYSGLRQTSLNSYMSYLRKFEFFLIQIKKFEGSLDFDKFTYYVDDNLYSPITEGFINEYIQYLKNECKATRSTLYANISALSNFFTFLKDMRVIKLNPMAHYKNPFYDPKINDRSLSKNDCGLLLEASVKVDPFFRVIYVLVLLMVTTGLRNKEIRELTIGQIDFGRNIIYVDQGQKTTANSVYMSTILTFELRRLINHPLHKSWQTNGNISVFFRSNGRKFTTLTINEILKELCVVAGIKKITAHCLRHTMASLLLDSGVDVSIIQRQLRHKDMETTLRYLPQITDVEMLAQDFDL</sequence>
<name>A0ABT2UQ84_9BACL</name>
<evidence type="ECO:0000256" key="2">
    <source>
        <dbReference type="ARBA" id="ARBA00023125"/>
    </source>
</evidence>
<dbReference type="PROSITE" id="PS51900">
    <property type="entry name" value="CB"/>
    <property type="match status" value="1"/>
</dbReference>
<evidence type="ECO:0000259" key="6">
    <source>
        <dbReference type="PROSITE" id="PS51900"/>
    </source>
</evidence>
<comment type="similarity">
    <text evidence="1">Belongs to the 'phage' integrase family.</text>
</comment>
<accession>A0ABT2UQ84</accession>
<evidence type="ECO:0000256" key="3">
    <source>
        <dbReference type="ARBA" id="ARBA00023172"/>
    </source>
</evidence>
<dbReference type="EMBL" id="JAOQIO010000110">
    <property type="protein sequence ID" value="MCU6796819.1"/>
    <property type="molecule type" value="Genomic_DNA"/>
</dbReference>
<dbReference type="InterPro" id="IPR013762">
    <property type="entry name" value="Integrase-like_cat_sf"/>
</dbReference>
<comment type="caution">
    <text evidence="7">The sequence shown here is derived from an EMBL/GenBank/DDBJ whole genome shotgun (WGS) entry which is preliminary data.</text>
</comment>
<proteinExistence type="inferred from homology"/>
<dbReference type="RefSeq" id="WP_262687643.1">
    <property type="nucleotide sequence ID" value="NZ_JAOQIO010000110.1"/>
</dbReference>